<dbReference type="GO" id="GO:0005634">
    <property type="term" value="C:nucleus"/>
    <property type="evidence" value="ECO:0007669"/>
    <property type="project" value="UniProtKB-SubCell"/>
</dbReference>
<dbReference type="GO" id="GO:0006281">
    <property type="term" value="P:DNA repair"/>
    <property type="evidence" value="ECO:0007669"/>
    <property type="project" value="UniProtKB-KW"/>
</dbReference>
<evidence type="ECO:0000256" key="8">
    <source>
        <dbReference type="ARBA" id="ARBA00022454"/>
    </source>
</evidence>
<evidence type="ECO:0000256" key="4">
    <source>
        <dbReference type="ARBA" id="ARBA00004496"/>
    </source>
</evidence>
<evidence type="ECO:0000256" key="16">
    <source>
        <dbReference type="ARBA" id="ARBA00023242"/>
    </source>
</evidence>
<keyword evidence="8" id="KW-0158">Chromosome</keyword>
<evidence type="ECO:0000256" key="25">
    <source>
        <dbReference type="PIRSR" id="PIRSR605502-1"/>
    </source>
</evidence>
<evidence type="ECO:0000256" key="14">
    <source>
        <dbReference type="ARBA" id="ARBA00023128"/>
    </source>
</evidence>
<gene>
    <name evidence="26" type="ORF">B4U80_07180</name>
</gene>
<dbReference type="AlphaFoldDB" id="A0A443SQG8"/>
<comment type="similarity">
    <text evidence="5">Belongs to the ADP-ribosylglycohydrolase family.</text>
</comment>
<feature type="binding site" evidence="25">
    <location>
        <position position="315"/>
    </location>
    <ligand>
        <name>Mg(2+)</name>
        <dbReference type="ChEBI" id="CHEBI:18420"/>
        <label>1</label>
    </ligand>
</feature>
<evidence type="ECO:0000256" key="2">
    <source>
        <dbReference type="ARBA" id="ARBA00004286"/>
    </source>
</evidence>
<keyword evidence="16" id="KW-0539">Nucleus</keyword>
<comment type="catalytic activity">
    <reaction evidence="24">
        <text>alpha-NAD(+) + H2O = ADP-D-ribose + nicotinamide + H(+)</text>
        <dbReference type="Rhea" id="RHEA:68792"/>
        <dbReference type="ChEBI" id="CHEBI:15377"/>
        <dbReference type="ChEBI" id="CHEBI:15378"/>
        <dbReference type="ChEBI" id="CHEBI:17154"/>
        <dbReference type="ChEBI" id="CHEBI:57967"/>
        <dbReference type="ChEBI" id="CHEBI:77017"/>
    </reaction>
</comment>
<evidence type="ECO:0000313" key="26">
    <source>
        <dbReference type="EMBL" id="RWS29743.1"/>
    </source>
</evidence>
<feature type="binding site" evidence="25">
    <location>
        <position position="72"/>
    </location>
    <ligand>
        <name>Mg(2+)</name>
        <dbReference type="ChEBI" id="CHEBI:18420"/>
        <label>1</label>
    </ligand>
</feature>
<dbReference type="STRING" id="299467.A0A443SQG8"/>
<evidence type="ECO:0000256" key="6">
    <source>
        <dbReference type="ARBA" id="ARBA00011245"/>
    </source>
</evidence>
<feature type="binding site" evidence="25">
    <location>
        <position position="74"/>
    </location>
    <ligand>
        <name>Mg(2+)</name>
        <dbReference type="ChEBI" id="CHEBI:18420"/>
        <label>1</label>
    </ligand>
</feature>
<evidence type="ECO:0000256" key="13">
    <source>
        <dbReference type="ARBA" id="ARBA00022842"/>
    </source>
</evidence>
<keyword evidence="15" id="KW-0234">DNA repair</keyword>
<proteinExistence type="inferred from homology"/>
<evidence type="ECO:0000256" key="15">
    <source>
        <dbReference type="ARBA" id="ARBA00023204"/>
    </source>
</evidence>
<comment type="caution">
    <text evidence="26">The sequence shown here is derived from an EMBL/GenBank/DDBJ whole genome shotgun (WGS) entry which is preliminary data.</text>
</comment>
<feature type="binding site" evidence="25">
    <location>
        <position position="73"/>
    </location>
    <ligand>
        <name>Mg(2+)</name>
        <dbReference type="ChEBI" id="CHEBI:18420"/>
        <label>1</label>
    </ligand>
</feature>
<dbReference type="SUPFAM" id="SSF101478">
    <property type="entry name" value="ADP-ribosylglycohydrolase"/>
    <property type="match status" value="1"/>
</dbReference>
<organism evidence="26 27">
    <name type="scientific">Leptotrombidium deliense</name>
    <dbReference type="NCBI Taxonomy" id="299467"/>
    <lineage>
        <taxon>Eukaryota</taxon>
        <taxon>Metazoa</taxon>
        <taxon>Ecdysozoa</taxon>
        <taxon>Arthropoda</taxon>
        <taxon>Chelicerata</taxon>
        <taxon>Arachnida</taxon>
        <taxon>Acari</taxon>
        <taxon>Acariformes</taxon>
        <taxon>Trombidiformes</taxon>
        <taxon>Prostigmata</taxon>
        <taxon>Anystina</taxon>
        <taxon>Parasitengona</taxon>
        <taxon>Trombiculoidea</taxon>
        <taxon>Trombiculidae</taxon>
        <taxon>Leptotrombidium</taxon>
    </lineage>
</organism>
<dbReference type="Gene3D" id="1.10.4080.10">
    <property type="entry name" value="ADP-ribosylation/Crystallin J1"/>
    <property type="match status" value="1"/>
</dbReference>
<dbReference type="InterPro" id="IPR036705">
    <property type="entry name" value="Ribosyl_crysJ1_sf"/>
</dbReference>
<name>A0A443SQG8_9ACAR</name>
<evidence type="ECO:0000256" key="5">
    <source>
        <dbReference type="ARBA" id="ARBA00010702"/>
    </source>
</evidence>
<keyword evidence="11" id="KW-0227">DNA damage</keyword>
<dbReference type="VEuPathDB" id="VectorBase:LDEU002296"/>
<dbReference type="GO" id="GO:0004649">
    <property type="term" value="F:poly(ADP-ribose) glycohydrolase activity"/>
    <property type="evidence" value="ECO:0007669"/>
    <property type="project" value="UniProtKB-EC"/>
</dbReference>
<keyword evidence="13 25" id="KW-0460">Magnesium</keyword>
<dbReference type="EC" id="3.2.1.143" evidence="7"/>
<protein>
    <recommendedName>
        <fullName evidence="17">ADP-ribosylhydrolase ARH3</fullName>
        <ecNumber evidence="7">3.2.1.143</ecNumber>
    </recommendedName>
    <alternativeName>
        <fullName evidence="18">ADP-ribose glycohydrolase ARH3</fullName>
    </alternativeName>
    <alternativeName>
        <fullName evidence="19">ADP-ribosylhydrolase 3</fullName>
    </alternativeName>
    <alternativeName>
        <fullName evidence="22">O-acetyl-ADP-ribose deacetylase ARH3</fullName>
    </alternativeName>
    <alternativeName>
        <fullName evidence="23">Poly(ADP-ribose) glycohydrolase ARH3</fullName>
    </alternativeName>
    <alternativeName>
        <fullName evidence="21">[Protein ADP-ribosylarginine] hydrolase-like protein 2</fullName>
    </alternativeName>
    <alternativeName>
        <fullName evidence="20">[Protein ADP-ribosylserine] hydrolase</fullName>
    </alternativeName>
</protein>
<keyword evidence="10 25" id="KW-0479">Metal-binding</keyword>
<keyword evidence="14" id="KW-0496">Mitochondrion</keyword>
<evidence type="ECO:0000256" key="3">
    <source>
        <dbReference type="ARBA" id="ARBA00004305"/>
    </source>
</evidence>
<accession>A0A443SQG8</accession>
<dbReference type="Pfam" id="PF03747">
    <property type="entry name" value="ADP_ribosyl_GH"/>
    <property type="match status" value="1"/>
</dbReference>
<dbReference type="Proteomes" id="UP000288716">
    <property type="component" value="Unassembled WGS sequence"/>
</dbReference>
<evidence type="ECO:0000256" key="10">
    <source>
        <dbReference type="ARBA" id="ARBA00022723"/>
    </source>
</evidence>
<dbReference type="PANTHER" id="PTHR16222">
    <property type="entry name" value="ADP-RIBOSYLGLYCOHYDROLASE"/>
    <property type="match status" value="1"/>
</dbReference>
<dbReference type="FunFam" id="1.10.4080.10:FF:000001">
    <property type="entry name" value="ADP-ribose glycohydrolase ARH3"/>
    <property type="match status" value="1"/>
</dbReference>
<dbReference type="InterPro" id="IPR050792">
    <property type="entry name" value="ADP-ribosylglycohydrolase"/>
</dbReference>
<reference evidence="26 27" key="1">
    <citation type="journal article" date="2018" name="Gigascience">
        <title>Genomes of trombidid mites reveal novel predicted allergens and laterally-transferred genes associated with secondary metabolism.</title>
        <authorList>
            <person name="Dong X."/>
            <person name="Chaisiri K."/>
            <person name="Xia D."/>
            <person name="Armstrong S.D."/>
            <person name="Fang Y."/>
            <person name="Donnelly M.J."/>
            <person name="Kadowaki T."/>
            <person name="McGarry J.W."/>
            <person name="Darby A.C."/>
            <person name="Makepeace B.L."/>
        </authorList>
    </citation>
    <scope>NUCLEOTIDE SEQUENCE [LARGE SCALE GENOMIC DNA]</scope>
    <source>
        <strain evidence="26">UoL-UT</strain>
    </source>
</reference>
<feature type="binding site" evidence="25">
    <location>
        <position position="312"/>
    </location>
    <ligand>
        <name>Mg(2+)</name>
        <dbReference type="ChEBI" id="CHEBI:18420"/>
        <label>1</label>
    </ligand>
</feature>
<evidence type="ECO:0000256" key="9">
    <source>
        <dbReference type="ARBA" id="ARBA00022490"/>
    </source>
</evidence>
<dbReference type="GO" id="GO:0140290">
    <property type="term" value="P:peptidyl-serine ADP-deribosylation"/>
    <property type="evidence" value="ECO:0007669"/>
    <property type="project" value="UniProtKB-ARBA"/>
</dbReference>
<dbReference type="GO" id="GO:0005694">
    <property type="term" value="C:chromosome"/>
    <property type="evidence" value="ECO:0007669"/>
    <property type="project" value="UniProtKB-SubCell"/>
</dbReference>
<evidence type="ECO:0000256" key="22">
    <source>
        <dbReference type="ARBA" id="ARBA00043187"/>
    </source>
</evidence>
<evidence type="ECO:0000256" key="1">
    <source>
        <dbReference type="ARBA" id="ARBA00004123"/>
    </source>
</evidence>
<evidence type="ECO:0000256" key="23">
    <source>
        <dbReference type="ARBA" id="ARBA00043193"/>
    </source>
</evidence>
<evidence type="ECO:0000256" key="20">
    <source>
        <dbReference type="ARBA" id="ARBA00042722"/>
    </source>
</evidence>
<dbReference type="InterPro" id="IPR005502">
    <property type="entry name" value="Ribosyl_crysJ1"/>
</dbReference>
<evidence type="ECO:0000256" key="11">
    <source>
        <dbReference type="ARBA" id="ARBA00022763"/>
    </source>
</evidence>
<comment type="subunit">
    <text evidence="6">Monomer.</text>
</comment>
<evidence type="ECO:0000256" key="19">
    <source>
        <dbReference type="ARBA" id="ARBA00042471"/>
    </source>
</evidence>
<sequence length="361" mass="39730">MQTKDIQGMKMSAQLSQLATKFRGTLLGALIGDCFGSPFEGEINVSKSVLKKYVSNLLVEQSTGTLQIYSYTDDTAMSRCLAESLLESNGFNAKDLAKRFTVEYYKQPRRGYGANVVDVFARLRVTNYEDPFGPAKTQFGGSGSYGNGSAMRIAPVALFGYSLSADKLIELVRNTSLITHAHRDGYNGAILQCLAIHQALHLQGDTTAFNSKEYINSLIDSMEKIERSDNNDEDMPFTEKLNHIKKILENLNDDNDLSPQQIAYLIGHGVSATSSVPTAIYAFLRAQKPIKDFETDNKFVRTVYLAISIGGDTDTIASMACSIAGSFYGVSEIPEIFIRRCESNEVVTKLADDLYAKTTSN</sequence>
<feature type="binding site" evidence="25">
    <location>
        <position position="314"/>
    </location>
    <ligand>
        <name>Mg(2+)</name>
        <dbReference type="ChEBI" id="CHEBI:18420"/>
        <label>1</label>
    </ligand>
</feature>
<evidence type="ECO:0000256" key="12">
    <source>
        <dbReference type="ARBA" id="ARBA00022801"/>
    </source>
</evidence>
<comment type="subcellular location">
    <subcellularLocation>
        <location evidence="2">Chromosome</location>
    </subcellularLocation>
    <subcellularLocation>
        <location evidence="4">Cytoplasm</location>
    </subcellularLocation>
    <subcellularLocation>
        <location evidence="3">Mitochondrion matrix</location>
    </subcellularLocation>
    <subcellularLocation>
        <location evidence="1">Nucleus</location>
    </subcellularLocation>
</comment>
<keyword evidence="27" id="KW-1185">Reference proteome</keyword>
<dbReference type="PANTHER" id="PTHR16222:SF24">
    <property type="entry name" value="ADP-RIBOSYLHYDROLASE ARH3"/>
    <property type="match status" value="1"/>
</dbReference>
<dbReference type="GO" id="GO:0046872">
    <property type="term" value="F:metal ion binding"/>
    <property type="evidence" value="ECO:0007669"/>
    <property type="project" value="UniProtKB-KW"/>
</dbReference>
<dbReference type="OrthoDB" id="410104at2759"/>
<evidence type="ECO:0000256" key="18">
    <source>
        <dbReference type="ARBA" id="ARBA00042398"/>
    </source>
</evidence>
<evidence type="ECO:0000256" key="17">
    <source>
        <dbReference type="ARBA" id="ARBA00041057"/>
    </source>
</evidence>
<comment type="cofactor">
    <cofactor evidence="25">
        <name>Mg(2+)</name>
        <dbReference type="ChEBI" id="CHEBI:18420"/>
    </cofactor>
    <text evidence="25">Binds 2 magnesium ions per subunit.</text>
</comment>
<keyword evidence="9" id="KW-0963">Cytoplasm</keyword>
<evidence type="ECO:0000256" key="7">
    <source>
        <dbReference type="ARBA" id="ARBA00012255"/>
    </source>
</evidence>
<evidence type="ECO:0000256" key="24">
    <source>
        <dbReference type="ARBA" id="ARBA00049015"/>
    </source>
</evidence>
<keyword evidence="12 26" id="KW-0378">Hydrolase</keyword>
<evidence type="ECO:0000313" key="27">
    <source>
        <dbReference type="Proteomes" id="UP000288716"/>
    </source>
</evidence>
<evidence type="ECO:0000256" key="21">
    <source>
        <dbReference type="ARBA" id="ARBA00042850"/>
    </source>
</evidence>
<dbReference type="GO" id="GO:0005759">
    <property type="term" value="C:mitochondrial matrix"/>
    <property type="evidence" value="ECO:0007669"/>
    <property type="project" value="UniProtKB-SubCell"/>
</dbReference>
<dbReference type="EMBL" id="NCKV01000786">
    <property type="protein sequence ID" value="RWS29743.1"/>
    <property type="molecule type" value="Genomic_DNA"/>
</dbReference>